<dbReference type="OMA" id="AAIHSQM"/>
<evidence type="ECO:0000256" key="4">
    <source>
        <dbReference type="SAM" id="MobiDB-lite"/>
    </source>
</evidence>
<feature type="compositionally biased region" description="Basic and acidic residues" evidence="4">
    <location>
        <begin position="146"/>
        <end position="168"/>
    </location>
</feature>
<evidence type="ECO:0000256" key="3">
    <source>
        <dbReference type="ARBA" id="ARBA00023242"/>
    </source>
</evidence>
<comment type="caution">
    <text evidence="6">The sequence shown here is derived from an EMBL/GenBank/DDBJ whole genome shotgun (WGS) entry which is preliminary data.</text>
</comment>
<dbReference type="Pfam" id="PF04935">
    <property type="entry name" value="SURF6"/>
    <property type="match status" value="1"/>
</dbReference>
<dbReference type="InterPro" id="IPR029190">
    <property type="entry name" value="Rrp14/SURF6_C"/>
</dbReference>
<evidence type="ECO:0000256" key="1">
    <source>
        <dbReference type="ARBA" id="ARBA00004123"/>
    </source>
</evidence>
<dbReference type="GO" id="GO:0042273">
    <property type="term" value="P:ribosomal large subunit biogenesis"/>
    <property type="evidence" value="ECO:0007669"/>
    <property type="project" value="TreeGrafter"/>
</dbReference>
<dbReference type="GO" id="GO:0003723">
    <property type="term" value="F:RNA binding"/>
    <property type="evidence" value="ECO:0007669"/>
    <property type="project" value="TreeGrafter"/>
</dbReference>
<feature type="region of interest" description="Disordered" evidence="4">
    <location>
        <begin position="85"/>
        <end position="112"/>
    </location>
</feature>
<dbReference type="InterPro" id="IPR007019">
    <property type="entry name" value="SURF6"/>
</dbReference>
<dbReference type="VEuPathDB" id="TriTrypDB:TcIL3000_0_42110"/>
<dbReference type="GO" id="GO:0005730">
    <property type="term" value="C:nucleolus"/>
    <property type="evidence" value="ECO:0007669"/>
    <property type="project" value="TreeGrafter"/>
</dbReference>
<comment type="subcellular location">
    <subcellularLocation>
        <location evidence="1">Nucleus</location>
    </subcellularLocation>
</comment>
<reference evidence="7" key="1">
    <citation type="submission" date="2011-07" db="EMBL/GenBank/DDBJ databases">
        <title>Divergent evolution of antigenic variation in African trypanosomes.</title>
        <authorList>
            <person name="Jackson A.P."/>
            <person name="Berry A."/>
            <person name="Allison H.C."/>
            <person name="Burton P."/>
            <person name="Anderson J."/>
            <person name="Aslett M."/>
            <person name="Brown R."/>
            <person name="Corton N."/>
            <person name="Harris D."/>
            <person name="Hauser H."/>
            <person name="Gamble J."/>
            <person name="Gilderthorp R."/>
            <person name="McQuillan J."/>
            <person name="Quail M.A."/>
            <person name="Sanders M."/>
            <person name="Van Tonder A."/>
            <person name="Ginger M.L."/>
            <person name="Donelson J.E."/>
            <person name="Field M.C."/>
            <person name="Barry J.D."/>
            <person name="Berriman M."/>
            <person name="Hertz-Fowler C."/>
        </authorList>
    </citation>
    <scope>NUCLEOTIDE SEQUENCE [LARGE SCALE GENOMIC DNA]</scope>
    <source>
        <strain evidence="7">IL3000</strain>
    </source>
</reference>
<dbReference type="PANTHER" id="PTHR14369">
    <property type="entry name" value="SURFEIT LOCUS PROTEIN 6"/>
    <property type="match status" value="1"/>
</dbReference>
<dbReference type="PANTHER" id="PTHR14369:SF0">
    <property type="entry name" value="SURFEIT LOCUS PROTEIN 6"/>
    <property type="match status" value="1"/>
</dbReference>
<sequence>MNVCSGRSEGAMKTIPLNLSFGNFEFNESKRFGQRGGGMRELSAALRKAQQRAAIHSQMLQRKGGLEERNADLLGTAIRRAAGERVKDDPKRLAKALAKRRSKKRSSAKKWAGRLEQIKKSVDNVVEEKGTSRAKKWQQKQSLSNGKKDDKSRKSFKEKSSRGGEKRGHSVRNKRNPQGSSKKAPMVSTKKARRKS</sequence>
<protein>
    <submittedName>
        <fullName evidence="6">WGS project CAEQ00000000 data, annotated contig 1728</fullName>
    </submittedName>
</protein>
<dbReference type="EMBL" id="CAEQ01001162">
    <property type="protein sequence ID" value="CCD13462.1"/>
    <property type="molecule type" value="Genomic_DNA"/>
</dbReference>
<gene>
    <name evidence="6" type="ORF">TCIL3000_0_42110</name>
</gene>
<dbReference type="AlphaFoldDB" id="F9W8D0"/>
<evidence type="ECO:0000259" key="5">
    <source>
        <dbReference type="Pfam" id="PF04935"/>
    </source>
</evidence>
<reference evidence="6 7" key="2">
    <citation type="journal article" date="2012" name="Proc. Natl. Acad. Sci. U.S.A.">
        <title>Antigenic diversity is generated by distinct evolutionary mechanisms in African trypanosome species.</title>
        <authorList>
            <person name="Jackson A.P."/>
            <person name="Berry A."/>
            <person name="Aslett M."/>
            <person name="Allison H.C."/>
            <person name="Burton P."/>
            <person name="Vavrova-Anderson J."/>
            <person name="Brown R."/>
            <person name="Browne H."/>
            <person name="Corton N."/>
            <person name="Hauser H."/>
            <person name="Gamble J."/>
            <person name="Gilderthorp R."/>
            <person name="Marcello L."/>
            <person name="McQuillan J."/>
            <person name="Otto T.D."/>
            <person name="Quail M.A."/>
            <person name="Sanders M.J."/>
            <person name="van Tonder A."/>
            <person name="Ginger M.L."/>
            <person name="Field M.C."/>
            <person name="Barry J.D."/>
            <person name="Hertz-Fowler C."/>
            <person name="Berriman M."/>
        </authorList>
    </citation>
    <scope>NUCLEOTIDE SEQUENCE [LARGE SCALE GENOMIC DNA]</scope>
    <source>
        <strain evidence="6 7">IL3000</strain>
    </source>
</reference>
<keyword evidence="3" id="KW-0539">Nucleus</keyword>
<evidence type="ECO:0000313" key="6">
    <source>
        <dbReference type="EMBL" id="CCD13462.1"/>
    </source>
</evidence>
<name>F9W8D0_TRYCI</name>
<feature type="domain" description="Ribosomal RNA-processing protein 14/surfeit locus protein 6 C-terminal" evidence="5">
    <location>
        <begin position="17"/>
        <end position="122"/>
    </location>
</feature>
<dbReference type="GO" id="GO:0003677">
    <property type="term" value="F:DNA binding"/>
    <property type="evidence" value="ECO:0007669"/>
    <property type="project" value="TreeGrafter"/>
</dbReference>
<accession>F9W8D0</accession>
<comment type="similarity">
    <text evidence="2">Belongs to the SURF6 family.</text>
</comment>
<feature type="compositionally biased region" description="Basic residues" evidence="4">
    <location>
        <begin position="93"/>
        <end position="112"/>
    </location>
</feature>
<feature type="region of interest" description="Disordered" evidence="4">
    <location>
        <begin position="126"/>
        <end position="196"/>
    </location>
</feature>
<evidence type="ECO:0000256" key="2">
    <source>
        <dbReference type="ARBA" id="ARBA00005904"/>
    </source>
</evidence>
<proteinExistence type="inferred from homology"/>
<keyword evidence="7" id="KW-1185">Reference proteome</keyword>
<dbReference type="Proteomes" id="UP000000702">
    <property type="component" value="Unassembled WGS sequence"/>
</dbReference>
<evidence type="ECO:0000313" key="7">
    <source>
        <dbReference type="Proteomes" id="UP000000702"/>
    </source>
</evidence>
<dbReference type="GO" id="GO:0042274">
    <property type="term" value="P:ribosomal small subunit biogenesis"/>
    <property type="evidence" value="ECO:0007669"/>
    <property type="project" value="TreeGrafter"/>
</dbReference>
<organism evidence="6 7">
    <name type="scientific">Trypanosoma congolense (strain IL3000)</name>
    <dbReference type="NCBI Taxonomy" id="1068625"/>
    <lineage>
        <taxon>Eukaryota</taxon>
        <taxon>Discoba</taxon>
        <taxon>Euglenozoa</taxon>
        <taxon>Kinetoplastea</taxon>
        <taxon>Metakinetoplastina</taxon>
        <taxon>Trypanosomatida</taxon>
        <taxon>Trypanosomatidae</taxon>
        <taxon>Trypanosoma</taxon>
        <taxon>Nannomonas</taxon>
    </lineage>
</organism>